<dbReference type="Proteomes" id="UP000480943">
    <property type="component" value="Unassembled WGS sequence"/>
</dbReference>
<gene>
    <name evidence="1" type="ORF">F6450_10950</name>
</gene>
<protein>
    <submittedName>
        <fullName evidence="1">Uncharacterized protein</fullName>
    </submittedName>
</protein>
<proteinExistence type="predicted"/>
<evidence type="ECO:0000313" key="1">
    <source>
        <dbReference type="EMBL" id="KAB1180533.1"/>
    </source>
</evidence>
<accession>A0AAD3WXP3</accession>
<reference evidence="1 2" key="1">
    <citation type="submission" date="2019-09" db="EMBL/GenBank/DDBJ databases">
        <title>Photobacterium damselae subsp. damselae CDC-2227-81, a human clinical isolate.</title>
        <authorList>
            <person name="Osorio C.R."/>
        </authorList>
    </citation>
    <scope>NUCLEOTIDE SEQUENCE [LARGE SCALE GENOMIC DNA]</scope>
    <source>
        <strain evidence="1 2">CDC-2227-81</strain>
    </source>
</reference>
<sequence length="85" mass="9877">MRLKSILVWFGLVWFGLVWFGSVTLVNCVISNTTKCICGRLINTTYHKDNCYSKAGYFFTKYLLIMLLNIPFRAYLHLHGRPLGK</sequence>
<dbReference type="AlphaFoldDB" id="A0AAD3WXP3"/>
<evidence type="ECO:0000313" key="2">
    <source>
        <dbReference type="Proteomes" id="UP000480943"/>
    </source>
</evidence>
<name>A0AAD3WXP3_PHODD</name>
<comment type="caution">
    <text evidence="1">The sequence shown here is derived from an EMBL/GenBank/DDBJ whole genome shotgun (WGS) entry which is preliminary data.</text>
</comment>
<dbReference type="EMBL" id="VZUQ01000060">
    <property type="protein sequence ID" value="KAB1180533.1"/>
    <property type="molecule type" value="Genomic_DNA"/>
</dbReference>
<organism evidence="1 2">
    <name type="scientific">Photobacterium damselae subsp. damselae</name>
    <name type="common">Listonella damsela</name>
    <dbReference type="NCBI Taxonomy" id="85581"/>
    <lineage>
        <taxon>Bacteria</taxon>
        <taxon>Pseudomonadati</taxon>
        <taxon>Pseudomonadota</taxon>
        <taxon>Gammaproteobacteria</taxon>
        <taxon>Vibrionales</taxon>
        <taxon>Vibrionaceae</taxon>
        <taxon>Photobacterium</taxon>
    </lineage>
</organism>